<comment type="caution">
    <text evidence="2">The sequence shown here is derived from an EMBL/GenBank/DDBJ whole genome shotgun (WGS) entry which is preliminary data.</text>
</comment>
<proteinExistence type="predicted"/>
<feature type="region of interest" description="Disordered" evidence="1">
    <location>
        <begin position="271"/>
        <end position="293"/>
    </location>
</feature>
<evidence type="ECO:0000256" key="1">
    <source>
        <dbReference type="SAM" id="MobiDB-lite"/>
    </source>
</evidence>
<feature type="compositionally biased region" description="Basic and acidic residues" evidence="1">
    <location>
        <begin position="283"/>
        <end position="293"/>
    </location>
</feature>
<feature type="compositionally biased region" description="Polar residues" evidence="1">
    <location>
        <begin position="86"/>
        <end position="116"/>
    </location>
</feature>
<dbReference type="AlphaFoldDB" id="A0A9Q1I3F3"/>
<name>A0A9Q1I3F3_CONCO</name>
<keyword evidence="3" id="KW-1185">Reference proteome</keyword>
<organism evidence="2 3">
    <name type="scientific">Conger conger</name>
    <name type="common">Conger eel</name>
    <name type="synonym">Muraena conger</name>
    <dbReference type="NCBI Taxonomy" id="82655"/>
    <lineage>
        <taxon>Eukaryota</taxon>
        <taxon>Metazoa</taxon>
        <taxon>Chordata</taxon>
        <taxon>Craniata</taxon>
        <taxon>Vertebrata</taxon>
        <taxon>Euteleostomi</taxon>
        <taxon>Actinopterygii</taxon>
        <taxon>Neopterygii</taxon>
        <taxon>Teleostei</taxon>
        <taxon>Anguilliformes</taxon>
        <taxon>Congridae</taxon>
        <taxon>Conger</taxon>
    </lineage>
</organism>
<protein>
    <submittedName>
        <fullName evidence="2">Uncharacterized protein</fullName>
    </submittedName>
</protein>
<dbReference type="EMBL" id="JAFJMO010000004">
    <property type="protein sequence ID" value="KAJ8278960.1"/>
    <property type="molecule type" value="Genomic_DNA"/>
</dbReference>
<feature type="region of interest" description="Disordered" evidence="1">
    <location>
        <begin position="75"/>
        <end position="145"/>
    </location>
</feature>
<sequence>MGHVKYPALHISARDTGERFGLQYLEPGCRPVPLDWQKHKVLKTALPPPVETQLPSITQPLSAAPPVVLHFPPAPPTFEDVRDTDASQQSFDSGELSFQSVQSPTGRTLPSPQSTTYKEESHLMGPGLQSTPPLPQAASPRAARTGPVKAGGLLFVLDHNRWPAPMRAAIDGLLAQHKGEKDFLKRVDRDYAALVQSTCSDPNSLLHPTTWQHISRYVKHAAKQINTNTSLNTSPEKLQETQQLWQHLTAGSQTVTVPVVTLPPAVINPLLPSHPNQVTPRSPCDRFHSPVTG</sequence>
<accession>A0A9Q1I3F3</accession>
<evidence type="ECO:0000313" key="2">
    <source>
        <dbReference type="EMBL" id="KAJ8278960.1"/>
    </source>
</evidence>
<evidence type="ECO:0000313" key="3">
    <source>
        <dbReference type="Proteomes" id="UP001152803"/>
    </source>
</evidence>
<reference evidence="2" key="1">
    <citation type="journal article" date="2023" name="Science">
        <title>Genome structures resolve the early diversification of teleost fishes.</title>
        <authorList>
            <person name="Parey E."/>
            <person name="Louis A."/>
            <person name="Montfort J."/>
            <person name="Bouchez O."/>
            <person name="Roques C."/>
            <person name="Iampietro C."/>
            <person name="Lluch J."/>
            <person name="Castinel A."/>
            <person name="Donnadieu C."/>
            <person name="Desvignes T."/>
            <person name="Floi Bucao C."/>
            <person name="Jouanno E."/>
            <person name="Wen M."/>
            <person name="Mejri S."/>
            <person name="Dirks R."/>
            <person name="Jansen H."/>
            <person name="Henkel C."/>
            <person name="Chen W.J."/>
            <person name="Zahm M."/>
            <person name="Cabau C."/>
            <person name="Klopp C."/>
            <person name="Thompson A.W."/>
            <person name="Robinson-Rechavi M."/>
            <person name="Braasch I."/>
            <person name="Lecointre G."/>
            <person name="Bobe J."/>
            <person name="Postlethwait J.H."/>
            <person name="Berthelot C."/>
            <person name="Roest Crollius H."/>
            <person name="Guiguen Y."/>
        </authorList>
    </citation>
    <scope>NUCLEOTIDE SEQUENCE</scope>
    <source>
        <strain evidence="2">Concon-B</strain>
    </source>
</reference>
<gene>
    <name evidence="2" type="ORF">COCON_G00060260</name>
</gene>
<dbReference type="OrthoDB" id="8931359at2759"/>
<dbReference type="Proteomes" id="UP001152803">
    <property type="component" value="Unassembled WGS sequence"/>
</dbReference>